<comment type="similarity">
    <text evidence="2">Belongs to the ATPase A chain family.</text>
</comment>
<evidence type="ECO:0000256" key="5">
    <source>
        <dbReference type="ARBA" id="ARBA00022692"/>
    </source>
</evidence>
<dbReference type="InterPro" id="IPR035908">
    <property type="entry name" value="F0_ATP_A_sf"/>
</dbReference>
<feature type="transmembrane region" description="Helical" evidence="12">
    <location>
        <begin position="124"/>
        <end position="147"/>
    </location>
</feature>
<keyword evidence="9 12" id="KW-0472">Membrane</keyword>
<dbReference type="InterPro" id="IPR000568">
    <property type="entry name" value="ATP_synth_F0_asu"/>
</dbReference>
<keyword evidence="6" id="KW-0375">Hydrogen ion transport</keyword>
<keyword evidence="5 12" id="KW-0812">Transmembrane</keyword>
<keyword evidence="10" id="KW-0066">ATP synthesis</keyword>
<keyword evidence="13" id="KW-0496">Mitochondrion</keyword>
<dbReference type="GO" id="GO:0045259">
    <property type="term" value="C:proton-transporting ATP synthase complex"/>
    <property type="evidence" value="ECO:0007669"/>
    <property type="project" value="UniProtKB-KW"/>
</dbReference>
<evidence type="ECO:0000256" key="2">
    <source>
        <dbReference type="ARBA" id="ARBA00006810"/>
    </source>
</evidence>
<gene>
    <name evidence="13" type="primary">ATP6</name>
</gene>
<organism evidence="13">
    <name type="scientific">Polytoxus fuscovittatus</name>
    <dbReference type="NCBI Taxonomy" id="1347745"/>
    <lineage>
        <taxon>Eukaryota</taxon>
        <taxon>Metazoa</taxon>
        <taxon>Ecdysozoa</taxon>
        <taxon>Arthropoda</taxon>
        <taxon>Hexapoda</taxon>
        <taxon>Insecta</taxon>
        <taxon>Pterygota</taxon>
        <taxon>Neoptera</taxon>
        <taxon>Paraneoptera</taxon>
        <taxon>Hemiptera</taxon>
        <taxon>Heteroptera</taxon>
        <taxon>Panheteroptera</taxon>
        <taxon>Cimicomorpha</taxon>
        <taxon>Reduviidae</taxon>
        <taxon>Emesinae</taxon>
        <taxon>Saicini</taxon>
        <taxon>Polytoxus</taxon>
    </lineage>
</organism>
<dbReference type="PANTHER" id="PTHR11410">
    <property type="entry name" value="ATP SYNTHASE SUBUNIT A"/>
    <property type="match status" value="1"/>
</dbReference>
<protein>
    <recommendedName>
        <fullName evidence="11">ATP synthase subunit a</fullName>
    </recommendedName>
</protein>
<feature type="transmembrane region" description="Helical" evidence="12">
    <location>
        <begin position="20"/>
        <end position="38"/>
    </location>
</feature>
<evidence type="ECO:0000256" key="3">
    <source>
        <dbReference type="ARBA" id="ARBA00022448"/>
    </source>
</evidence>
<dbReference type="InterPro" id="IPR023011">
    <property type="entry name" value="ATP_synth_F0_asu_AS"/>
</dbReference>
<dbReference type="GO" id="GO:0005743">
    <property type="term" value="C:mitochondrial inner membrane"/>
    <property type="evidence" value="ECO:0007669"/>
    <property type="project" value="UniProtKB-SubCell"/>
</dbReference>
<evidence type="ECO:0000256" key="6">
    <source>
        <dbReference type="ARBA" id="ARBA00022781"/>
    </source>
</evidence>
<proteinExistence type="inferred from homology"/>
<dbReference type="PRINTS" id="PR00123">
    <property type="entry name" value="ATPASEA"/>
</dbReference>
<geneLocation type="mitochondrion" evidence="13"/>
<evidence type="ECO:0000313" key="13">
    <source>
        <dbReference type="EMBL" id="AGO28121.1"/>
    </source>
</evidence>
<accession>A0A7I6H8H0</accession>
<evidence type="ECO:0000256" key="8">
    <source>
        <dbReference type="ARBA" id="ARBA00023065"/>
    </source>
</evidence>
<feature type="transmembrane region" description="Helical" evidence="12">
    <location>
        <begin position="185"/>
        <end position="208"/>
    </location>
</feature>
<dbReference type="PANTHER" id="PTHR11410:SF0">
    <property type="entry name" value="ATP SYNTHASE SUBUNIT A"/>
    <property type="match status" value="1"/>
</dbReference>
<sequence length="233" mass="27116">MMVNLFSCFDPATSLNLSLNWMSIMFFTMFMSSMFWFMPSRQLYFNFMIISKLNKELSMILSWKNKFLIMFSSILFFILCNNLMGLLPYIFTASSHLLFTLTLSMPLWLTFMIYGWMNKTNNMFLHLIPVGTPTILMPFMACIESISNMMRPISLAVRLMANMTAGHLLMSLLGNNSMNNMSIIYLLVLIQMMLMLFELAVAFIQSYVFTILSTLYLNEINYENKPPLPFSKC</sequence>
<keyword evidence="3" id="KW-0813">Transport</keyword>
<evidence type="ECO:0000256" key="4">
    <source>
        <dbReference type="ARBA" id="ARBA00022547"/>
    </source>
</evidence>
<evidence type="ECO:0000256" key="12">
    <source>
        <dbReference type="SAM" id="Phobius"/>
    </source>
</evidence>
<dbReference type="SUPFAM" id="SSF81336">
    <property type="entry name" value="F1F0 ATP synthase subunit A"/>
    <property type="match status" value="1"/>
</dbReference>
<dbReference type="Pfam" id="PF00119">
    <property type="entry name" value="ATP-synt_A"/>
    <property type="match status" value="1"/>
</dbReference>
<feature type="transmembrane region" description="Helical" evidence="12">
    <location>
        <begin position="97"/>
        <end position="117"/>
    </location>
</feature>
<dbReference type="PROSITE" id="PS00449">
    <property type="entry name" value="ATPASE_A"/>
    <property type="match status" value="1"/>
</dbReference>
<dbReference type="NCBIfam" id="TIGR01131">
    <property type="entry name" value="ATP_synt_6_or_A"/>
    <property type="match status" value="1"/>
</dbReference>
<dbReference type="InterPro" id="IPR045083">
    <property type="entry name" value="ATP_synth_F0_asu_bact/mt"/>
</dbReference>
<feature type="transmembrane region" description="Helical" evidence="12">
    <location>
        <begin position="67"/>
        <end position="91"/>
    </location>
</feature>
<dbReference type="EMBL" id="KC887535">
    <property type="protein sequence ID" value="AGO28121.1"/>
    <property type="molecule type" value="Genomic_DNA"/>
</dbReference>
<name>A0A7I6H8H0_9HEMI</name>
<evidence type="ECO:0000256" key="7">
    <source>
        <dbReference type="ARBA" id="ARBA00022989"/>
    </source>
</evidence>
<dbReference type="CDD" id="cd00310">
    <property type="entry name" value="ATP-synt_Fo_a_6"/>
    <property type="match status" value="1"/>
</dbReference>
<keyword evidence="7 12" id="KW-1133">Transmembrane helix</keyword>
<dbReference type="Gene3D" id="1.20.120.220">
    <property type="entry name" value="ATP synthase, F0 complex, subunit A"/>
    <property type="match status" value="1"/>
</dbReference>
<comment type="subcellular location">
    <subcellularLocation>
        <location evidence="1">Membrane</location>
        <topology evidence="1">Multi-pass membrane protein</topology>
    </subcellularLocation>
    <subcellularLocation>
        <location evidence="11">Mitochondrion inner membrane</location>
        <topology evidence="11">Multi-pass membrane protein</topology>
    </subcellularLocation>
</comment>
<feature type="transmembrane region" description="Helical" evidence="12">
    <location>
        <begin position="153"/>
        <end position="173"/>
    </location>
</feature>
<dbReference type="AlphaFoldDB" id="A0A7I6H8H0"/>
<evidence type="ECO:0000256" key="11">
    <source>
        <dbReference type="RuleBase" id="RU004450"/>
    </source>
</evidence>
<dbReference type="GO" id="GO:0046933">
    <property type="term" value="F:proton-transporting ATP synthase activity, rotational mechanism"/>
    <property type="evidence" value="ECO:0007669"/>
    <property type="project" value="TreeGrafter"/>
</dbReference>
<keyword evidence="8" id="KW-0406">Ion transport</keyword>
<evidence type="ECO:0000256" key="1">
    <source>
        <dbReference type="ARBA" id="ARBA00004141"/>
    </source>
</evidence>
<evidence type="ECO:0000256" key="10">
    <source>
        <dbReference type="ARBA" id="ARBA00023310"/>
    </source>
</evidence>
<keyword evidence="4" id="KW-0138">CF(0)</keyword>
<reference evidence="13" key="1">
    <citation type="submission" date="2013-04" db="EMBL/GenBank/DDBJ databases">
        <authorList>
            <person name="Gao J.Y."/>
            <person name="Cai W.Z."/>
        </authorList>
    </citation>
    <scope>NUCLEOTIDE SEQUENCE</scope>
</reference>
<evidence type="ECO:0000256" key="9">
    <source>
        <dbReference type="ARBA" id="ARBA00023136"/>
    </source>
</evidence>